<dbReference type="InterPro" id="IPR017046">
    <property type="entry name" value="Prenylcysteine_Oxase1"/>
</dbReference>
<dbReference type="PIRSF" id="PIRSF036292">
    <property type="entry name" value="Prenylcysteine_oxidase"/>
    <property type="match status" value="1"/>
</dbReference>
<evidence type="ECO:0000256" key="2">
    <source>
        <dbReference type="ARBA" id="ARBA00009967"/>
    </source>
</evidence>
<dbReference type="Proteomes" id="UP000068243">
    <property type="component" value="Unassembled WGS sequence"/>
</dbReference>
<comment type="cofactor">
    <cofactor evidence="1">
        <name>FAD</name>
        <dbReference type="ChEBI" id="CHEBI:57692"/>
    </cofactor>
</comment>
<evidence type="ECO:0000259" key="8">
    <source>
        <dbReference type="Pfam" id="PF07156"/>
    </source>
</evidence>
<comment type="caution">
    <text evidence="9">The sequence shown here is derived from an EMBL/GenBank/DDBJ whole genome shotgun (WGS) entry which is preliminary data.</text>
</comment>
<dbReference type="Gene3D" id="3.50.50.60">
    <property type="entry name" value="FAD/NAD(P)-binding domain"/>
    <property type="match status" value="1"/>
</dbReference>
<dbReference type="PANTHER" id="PTHR15944:SF0">
    <property type="entry name" value="PRENYLCYSTEINE LYASE DOMAIN-CONTAINING PROTEIN"/>
    <property type="match status" value="1"/>
</dbReference>
<evidence type="ECO:0000256" key="1">
    <source>
        <dbReference type="ARBA" id="ARBA00001974"/>
    </source>
</evidence>
<dbReference type="GO" id="GO:0030328">
    <property type="term" value="P:prenylcysteine catabolic process"/>
    <property type="evidence" value="ECO:0007669"/>
    <property type="project" value="InterPro"/>
</dbReference>
<dbReference type="InterPro" id="IPR036188">
    <property type="entry name" value="FAD/NAD-bd_sf"/>
</dbReference>
<dbReference type="Pfam" id="PF13450">
    <property type="entry name" value="NAD_binding_8"/>
    <property type="match status" value="1"/>
</dbReference>
<dbReference type="SUPFAM" id="SSF51905">
    <property type="entry name" value="FAD/NAD(P)-binding domain"/>
    <property type="match status" value="1"/>
</dbReference>
<accession>A0A100ILJ2</accession>
<dbReference type="Pfam" id="PF07156">
    <property type="entry name" value="Prenylcys_lyase"/>
    <property type="match status" value="1"/>
</dbReference>
<keyword evidence="9" id="KW-0456">Lyase</keyword>
<dbReference type="PANTHER" id="PTHR15944">
    <property type="entry name" value="FARNESYLCYSTEINE LYASE"/>
    <property type="match status" value="1"/>
</dbReference>
<sequence length="552" mass="61348">MHRSSLSYFLQFILHIHVVYYILALCLPPHANATEQQPLGSFGVTPPKRVAVIGAGAAGSSTAYSLRKYADALHIPLNITVFERSPYVGGRSTTVNVHDNPATPVELGASIFVEANHHLVNASKELGLHVNSANYDRPRETEDTLGVWDGEQFVFVMKEASSWWNIAKLVWRYGWTPVRTYRLMKSTVNNFLKLYDEPIFPFSSLTSASEAVGLVNITAIPGEAFLQQNQVSAKFSREVIQASTRVNYGQNLALIHGLETMVCMATEGAMAVEGGNWLIFDGMLKLSHADVRLNHTVTALDWDANGSSTLTINTNTNSEEKLEFDEVVIAGPWQFSNITVTPSLKNTPDEIPFVTLYVTLFASPHRLSPKYFGLTEPNAYTPETILTTLPPDSDIGKSEAGVGPAGFWSISTLRTVDAPDPSEGKHYVYKIFSPERPTAEFIESILGLEHKSYSNTDTETDTSIGDLFKRDISWFHEKIWRPYPFEYPRVTFEEPLLAPHVWYTGGIESFISTMETSALMGRNVAALMSREWQAQVEEGEGESAADSVRHEL</sequence>
<evidence type="ECO:0000256" key="4">
    <source>
        <dbReference type="ARBA" id="ARBA00022729"/>
    </source>
</evidence>
<evidence type="ECO:0000313" key="9">
    <source>
        <dbReference type="EMBL" id="GAQ43150.1"/>
    </source>
</evidence>
<dbReference type="OMA" id="SIGIWDG"/>
<evidence type="ECO:0000256" key="6">
    <source>
        <dbReference type="ARBA" id="ARBA00023002"/>
    </source>
</evidence>
<reference evidence="10" key="1">
    <citation type="journal article" date="2016" name="Genome Announc.">
        <title>Draft genome sequence of Aspergillus niger strain An76.</title>
        <authorList>
            <person name="Gong W."/>
            <person name="Cheng Z."/>
            <person name="Zhang H."/>
            <person name="Liu L."/>
            <person name="Gao P."/>
            <person name="Wang L."/>
        </authorList>
    </citation>
    <scope>NUCLEOTIDE SEQUENCE [LARGE SCALE GENOMIC DNA]</scope>
    <source>
        <strain evidence="10">An76</strain>
    </source>
</reference>
<dbReference type="VEuPathDB" id="FungiDB:An16g02960"/>
<gene>
    <name evidence="9" type="ORF">ABL_05811</name>
</gene>
<dbReference type="GO" id="GO:0030327">
    <property type="term" value="P:prenylated protein catabolic process"/>
    <property type="evidence" value="ECO:0007669"/>
    <property type="project" value="TreeGrafter"/>
</dbReference>
<dbReference type="VEuPathDB" id="FungiDB:ATCC64974_70720"/>
<proteinExistence type="inferred from homology"/>
<dbReference type="VEuPathDB" id="FungiDB:M747DRAFT_246982"/>
<dbReference type="GO" id="GO:0016829">
    <property type="term" value="F:lyase activity"/>
    <property type="evidence" value="ECO:0007669"/>
    <property type="project" value="UniProtKB-KW"/>
</dbReference>
<keyword evidence="5" id="KW-0274">FAD</keyword>
<dbReference type="EMBL" id="BCMY01000009">
    <property type="protein sequence ID" value="GAQ43150.1"/>
    <property type="molecule type" value="Genomic_DNA"/>
</dbReference>
<protein>
    <submittedName>
        <fullName evidence="9">Prenylcysteine lyase</fullName>
    </submittedName>
</protein>
<dbReference type="PaxDb" id="5061-CADANGAP00012526"/>
<keyword evidence="6" id="KW-0560">Oxidoreductase</keyword>
<dbReference type="OrthoDB" id="437369at2759"/>
<dbReference type="GO" id="GO:0001735">
    <property type="term" value="F:prenylcysteine oxidase activity"/>
    <property type="evidence" value="ECO:0007669"/>
    <property type="project" value="InterPro"/>
</dbReference>
<evidence type="ECO:0000256" key="5">
    <source>
        <dbReference type="ARBA" id="ARBA00022827"/>
    </source>
</evidence>
<keyword evidence="3" id="KW-0285">Flavoprotein</keyword>
<evidence type="ECO:0000313" key="10">
    <source>
        <dbReference type="Proteomes" id="UP000068243"/>
    </source>
</evidence>
<dbReference type="InterPro" id="IPR010795">
    <property type="entry name" value="Prenylcys_lyase"/>
</dbReference>
<dbReference type="AlphaFoldDB" id="A0A100ILJ2"/>
<evidence type="ECO:0000256" key="3">
    <source>
        <dbReference type="ARBA" id="ARBA00022630"/>
    </source>
</evidence>
<keyword evidence="4" id="KW-0732">Signal</keyword>
<keyword evidence="7" id="KW-0325">Glycoprotein</keyword>
<dbReference type="VEuPathDB" id="FungiDB:ASPNIDRAFT2_1185924"/>
<organism evidence="9 10">
    <name type="scientific">Aspergillus niger</name>
    <dbReference type="NCBI Taxonomy" id="5061"/>
    <lineage>
        <taxon>Eukaryota</taxon>
        <taxon>Fungi</taxon>
        <taxon>Dikarya</taxon>
        <taxon>Ascomycota</taxon>
        <taxon>Pezizomycotina</taxon>
        <taxon>Eurotiomycetes</taxon>
        <taxon>Eurotiomycetidae</taxon>
        <taxon>Eurotiales</taxon>
        <taxon>Aspergillaceae</taxon>
        <taxon>Aspergillus</taxon>
        <taxon>Aspergillus subgen. Circumdati</taxon>
    </lineage>
</organism>
<evidence type="ECO:0000256" key="7">
    <source>
        <dbReference type="ARBA" id="ARBA00023180"/>
    </source>
</evidence>
<name>A0A100ILJ2_ASPNG</name>
<comment type="similarity">
    <text evidence="2">Belongs to the prenylcysteine oxidase family.</text>
</comment>
<feature type="domain" description="Prenylcysteine lyase" evidence="8">
    <location>
        <begin position="158"/>
        <end position="538"/>
    </location>
</feature>